<dbReference type="InterPro" id="IPR020476">
    <property type="entry name" value="Nudix_hydrolase"/>
</dbReference>
<sequence length="211" mass="24202">MHTKIYFNDKPLFLTDSITPEIEPYVHHDDAVLIDEFSPGGIKSMIHEMRLDKVHAGIYLHNNVEELKKAFWKKFILVKAAGGLVVNEANELLFIFRRGKWDLPKGKLDEGETLETCAVREIQEETGLQEVLLKKHLVTTWHTYDESGHHILKETHWYLLSASKAHPLTPQENEQITRLEWVAPDNLQQYISNTFPAIIDVLKAGGYPPAP</sequence>
<dbReference type="EMBL" id="STFF01000007">
    <property type="protein sequence ID" value="THU34818.1"/>
    <property type="molecule type" value="Genomic_DNA"/>
</dbReference>
<keyword evidence="2 3" id="KW-0378">Hydrolase</keyword>
<dbReference type="Pfam" id="PF00293">
    <property type="entry name" value="NUDIX"/>
    <property type="match status" value="1"/>
</dbReference>
<keyword evidence="6" id="KW-1185">Reference proteome</keyword>
<dbReference type="PANTHER" id="PTHR43046">
    <property type="entry name" value="GDP-MANNOSE MANNOSYL HYDROLASE"/>
    <property type="match status" value="1"/>
</dbReference>
<dbReference type="InterPro" id="IPR000086">
    <property type="entry name" value="NUDIX_hydrolase_dom"/>
</dbReference>
<dbReference type="Proteomes" id="UP000306918">
    <property type="component" value="Unassembled WGS sequence"/>
</dbReference>
<proteinExistence type="inferred from homology"/>
<feature type="domain" description="Nudix hydrolase" evidence="4">
    <location>
        <begin position="76"/>
        <end position="203"/>
    </location>
</feature>
<dbReference type="Gene3D" id="3.90.79.10">
    <property type="entry name" value="Nucleoside Triphosphate Pyrophosphohydrolase"/>
    <property type="match status" value="1"/>
</dbReference>
<evidence type="ECO:0000256" key="2">
    <source>
        <dbReference type="ARBA" id="ARBA00022801"/>
    </source>
</evidence>
<dbReference type="OrthoDB" id="9816289at2"/>
<dbReference type="RefSeq" id="WP_136579461.1">
    <property type="nucleotide sequence ID" value="NZ_STFF01000007.1"/>
</dbReference>
<dbReference type="CDD" id="cd03673">
    <property type="entry name" value="NUDIX_Ap6A_hydrolase"/>
    <property type="match status" value="1"/>
</dbReference>
<evidence type="ECO:0000313" key="6">
    <source>
        <dbReference type="Proteomes" id="UP000306918"/>
    </source>
</evidence>
<dbReference type="PRINTS" id="PR00502">
    <property type="entry name" value="NUDIXFAMILY"/>
</dbReference>
<dbReference type="GO" id="GO:0016787">
    <property type="term" value="F:hydrolase activity"/>
    <property type="evidence" value="ECO:0007669"/>
    <property type="project" value="UniProtKB-KW"/>
</dbReference>
<accession>A0A4S8HHY6</accession>
<evidence type="ECO:0000256" key="3">
    <source>
        <dbReference type="RuleBase" id="RU003476"/>
    </source>
</evidence>
<comment type="similarity">
    <text evidence="3">Belongs to the Nudix hydrolase family.</text>
</comment>
<protein>
    <submittedName>
        <fullName evidence="5">NUDIX hydrolase</fullName>
    </submittedName>
</protein>
<reference evidence="5 6" key="1">
    <citation type="submission" date="2019-04" db="EMBL/GenBank/DDBJ databases">
        <title>Niastella caeni sp. nov., isolated from activated sludge.</title>
        <authorList>
            <person name="Sheng M."/>
        </authorList>
    </citation>
    <scope>NUCLEOTIDE SEQUENCE [LARGE SCALE GENOMIC DNA]</scope>
    <source>
        <strain evidence="5 6">HX-2-15</strain>
    </source>
</reference>
<comment type="cofactor">
    <cofactor evidence="1">
        <name>Mg(2+)</name>
        <dbReference type="ChEBI" id="CHEBI:18420"/>
    </cofactor>
</comment>
<dbReference type="InterPro" id="IPR020084">
    <property type="entry name" value="NUDIX_hydrolase_CS"/>
</dbReference>
<comment type="caution">
    <text evidence="5">The sequence shown here is derived from an EMBL/GenBank/DDBJ whole genome shotgun (WGS) entry which is preliminary data.</text>
</comment>
<dbReference type="AlphaFoldDB" id="A0A4S8HHY6"/>
<evidence type="ECO:0000313" key="5">
    <source>
        <dbReference type="EMBL" id="THU34818.1"/>
    </source>
</evidence>
<dbReference type="PANTHER" id="PTHR43046:SF14">
    <property type="entry name" value="MUTT_NUDIX FAMILY PROTEIN"/>
    <property type="match status" value="1"/>
</dbReference>
<evidence type="ECO:0000259" key="4">
    <source>
        <dbReference type="PROSITE" id="PS51462"/>
    </source>
</evidence>
<dbReference type="InterPro" id="IPR015797">
    <property type="entry name" value="NUDIX_hydrolase-like_dom_sf"/>
</dbReference>
<evidence type="ECO:0000256" key="1">
    <source>
        <dbReference type="ARBA" id="ARBA00001946"/>
    </source>
</evidence>
<dbReference type="PROSITE" id="PS51462">
    <property type="entry name" value="NUDIX"/>
    <property type="match status" value="1"/>
</dbReference>
<name>A0A4S8HHY6_9BACT</name>
<organism evidence="5 6">
    <name type="scientific">Niastella caeni</name>
    <dbReference type="NCBI Taxonomy" id="2569763"/>
    <lineage>
        <taxon>Bacteria</taxon>
        <taxon>Pseudomonadati</taxon>
        <taxon>Bacteroidota</taxon>
        <taxon>Chitinophagia</taxon>
        <taxon>Chitinophagales</taxon>
        <taxon>Chitinophagaceae</taxon>
        <taxon>Niastella</taxon>
    </lineage>
</organism>
<dbReference type="PROSITE" id="PS00893">
    <property type="entry name" value="NUDIX_BOX"/>
    <property type="match status" value="1"/>
</dbReference>
<dbReference type="SUPFAM" id="SSF55811">
    <property type="entry name" value="Nudix"/>
    <property type="match status" value="1"/>
</dbReference>
<gene>
    <name evidence="5" type="ORF">FAM09_22755</name>
</gene>